<protein>
    <submittedName>
        <fullName evidence="4">Succinate semialdehyde dehydrogenase</fullName>
    </submittedName>
</protein>
<sequence length="473" mass="51112">MMQTSLFINGGWLEDTADKLTITNPATGDVIATVASASEKETQLAVDAAFNALNDWSKRPAKERSVLLKKLYHKMLEEQDEMAHLMTKEMGKPLEEAKGEVAYAASFVEWFAEEGRRVYGRSIPGGAEDQRFQVIKQPVGVVAAITPWNFPAAMITRKLAPALAAGCTIVIKPPSATPLTALMLAKQCQEVGIPNGVVNIVPASSKAFSNVIMKSDKVRKITFTGSTEVGKMLMKQAADTMKNLSLELGGHAPLLVFDDADVTRAVDQAVASKFRNAGQTCICANRIYVQAGVYDEFVDQFVKKVATLSLGNGLEGNDIGPLIDKDGFEKVVDQVNDAKEKGAVVSTGGEGYQDGGYYYMPTVLTNVDESMAIMHDETFGPVAPIRKFEEEDEAIRLANETPFGLAAYFFTKDVSRGTRVAEQLEYGIVGWNSGAPSAAEAPFGGMKESGIGREGGMEGIEAYLETKYISLKL</sequence>
<evidence type="ECO:0000256" key="2">
    <source>
        <dbReference type="ARBA" id="ARBA00023002"/>
    </source>
</evidence>
<dbReference type="Gene3D" id="3.40.309.10">
    <property type="entry name" value="Aldehyde Dehydrogenase, Chain A, domain 2"/>
    <property type="match status" value="1"/>
</dbReference>
<dbReference type="InterPro" id="IPR016161">
    <property type="entry name" value="Ald_DH/histidinol_DH"/>
</dbReference>
<keyword evidence="2" id="KW-0560">Oxidoreductase</keyword>
<dbReference type="Proteomes" id="UP000295632">
    <property type="component" value="Unassembled WGS sequence"/>
</dbReference>
<dbReference type="InterPro" id="IPR016160">
    <property type="entry name" value="Ald_DH_CS_CYS"/>
</dbReference>
<evidence type="ECO:0000313" key="5">
    <source>
        <dbReference type="Proteomes" id="UP000295632"/>
    </source>
</evidence>
<dbReference type="PROSITE" id="PS00070">
    <property type="entry name" value="ALDEHYDE_DEHYDR_CYS"/>
    <property type="match status" value="1"/>
</dbReference>
<dbReference type="FunFam" id="3.40.605.10:FF:000026">
    <property type="entry name" value="Aldehyde dehydrogenase, putative"/>
    <property type="match status" value="1"/>
</dbReference>
<dbReference type="CDD" id="cd07103">
    <property type="entry name" value="ALDH_F5_SSADH_GabD"/>
    <property type="match status" value="1"/>
</dbReference>
<feature type="domain" description="Aldehyde dehydrogenase" evidence="3">
    <location>
        <begin position="12"/>
        <end position="469"/>
    </location>
</feature>
<proteinExistence type="inferred from homology"/>
<evidence type="ECO:0000256" key="1">
    <source>
        <dbReference type="ARBA" id="ARBA00009986"/>
    </source>
</evidence>
<dbReference type="FunFam" id="3.40.605.10:FF:000005">
    <property type="entry name" value="Succinate-semialdehyde dehydrogenase I"/>
    <property type="match status" value="1"/>
</dbReference>
<dbReference type="FunFam" id="3.40.309.10:FF:000004">
    <property type="entry name" value="Succinate-semialdehyde dehydrogenase I"/>
    <property type="match status" value="1"/>
</dbReference>
<dbReference type="AlphaFoldDB" id="A0A4R6U6Z4"/>
<dbReference type="Pfam" id="PF00171">
    <property type="entry name" value="Aldedh"/>
    <property type="match status" value="1"/>
</dbReference>
<keyword evidence="5" id="KW-1185">Reference proteome</keyword>
<name>A0A4R6U6Z4_9BACI</name>
<dbReference type="GO" id="GO:0004777">
    <property type="term" value="F:succinate-semialdehyde dehydrogenase (NAD+) activity"/>
    <property type="evidence" value="ECO:0007669"/>
    <property type="project" value="TreeGrafter"/>
</dbReference>
<dbReference type="InterPro" id="IPR016163">
    <property type="entry name" value="Ald_DH_C"/>
</dbReference>
<dbReference type="NCBIfam" id="TIGR01780">
    <property type="entry name" value="SSADH"/>
    <property type="match status" value="1"/>
</dbReference>
<dbReference type="InterPro" id="IPR010102">
    <property type="entry name" value="Succ_semiAld_DH"/>
</dbReference>
<evidence type="ECO:0000259" key="3">
    <source>
        <dbReference type="Pfam" id="PF00171"/>
    </source>
</evidence>
<dbReference type="Gene3D" id="3.40.605.10">
    <property type="entry name" value="Aldehyde Dehydrogenase, Chain A, domain 1"/>
    <property type="match status" value="1"/>
</dbReference>
<comment type="similarity">
    <text evidence="1">Belongs to the aldehyde dehydrogenase family.</text>
</comment>
<organism evidence="4 5">
    <name type="scientific">Aureibacillus halotolerans</name>
    <dbReference type="NCBI Taxonomy" id="1508390"/>
    <lineage>
        <taxon>Bacteria</taxon>
        <taxon>Bacillati</taxon>
        <taxon>Bacillota</taxon>
        <taxon>Bacilli</taxon>
        <taxon>Bacillales</taxon>
        <taxon>Bacillaceae</taxon>
        <taxon>Aureibacillus</taxon>
    </lineage>
</organism>
<dbReference type="InterPro" id="IPR016162">
    <property type="entry name" value="Ald_DH_N"/>
</dbReference>
<dbReference type="SUPFAM" id="SSF53720">
    <property type="entry name" value="ALDH-like"/>
    <property type="match status" value="1"/>
</dbReference>
<reference evidence="4 5" key="1">
    <citation type="submission" date="2019-03" db="EMBL/GenBank/DDBJ databases">
        <title>Genomic Encyclopedia of Type Strains, Phase IV (KMG-IV): sequencing the most valuable type-strain genomes for metagenomic binning, comparative biology and taxonomic classification.</title>
        <authorList>
            <person name="Goeker M."/>
        </authorList>
    </citation>
    <scope>NUCLEOTIDE SEQUENCE [LARGE SCALE GENOMIC DNA]</scope>
    <source>
        <strain evidence="4 5">DSM 28697</strain>
    </source>
</reference>
<dbReference type="InterPro" id="IPR015590">
    <property type="entry name" value="Aldehyde_DH_dom"/>
</dbReference>
<dbReference type="EMBL" id="SNYJ01000002">
    <property type="protein sequence ID" value="TDQ42081.1"/>
    <property type="molecule type" value="Genomic_DNA"/>
</dbReference>
<dbReference type="InterPro" id="IPR050740">
    <property type="entry name" value="Aldehyde_DH_Superfamily"/>
</dbReference>
<gene>
    <name evidence="4" type="ORF">EV213_102110</name>
</gene>
<comment type="caution">
    <text evidence="4">The sequence shown here is derived from an EMBL/GenBank/DDBJ whole genome shotgun (WGS) entry which is preliminary data.</text>
</comment>
<dbReference type="GO" id="GO:0009450">
    <property type="term" value="P:gamma-aminobutyric acid catabolic process"/>
    <property type="evidence" value="ECO:0007669"/>
    <property type="project" value="InterPro"/>
</dbReference>
<evidence type="ECO:0000313" key="4">
    <source>
        <dbReference type="EMBL" id="TDQ42081.1"/>
    </source>
</evidence>
<dbReference type="PANTHER" id="PTHR43353">
    <property type="entry name" value="SUCCINATE-SEMIALDEHYDE DEHYDROGENASE, MITOCHONDRIAL"/>
    <property type="match status" value="1"/>
</dbReference>
<dbReference type="PANTHER" id="PTHR43353:SF5">
    <property type="entry name" value="SUCCINATE-SEMIALDEHYDE DEHYDROGENASE, MITOCHONDRIAL"/>
    <property type="match status" value="1"/>
</dbReference>
<accession>A0A4R6U6Z4</accession>